<evidence type="ECO:0000259" key="7">
    <source>
        <dbReference type="Pfam" id="PF01618"/>
    </source>
</evidence>
<organism evidence="8">
    <name type="scientific">marine sediment metagenome</name>
    <dbReference type="NCBI Taxonomy" id="412755"/>
    <lineage>
        <taxon>unclassified sequences</taxon>
        <taxon>metagenomes</taxon>
        <taxon>ecological metagenomes</taxon>
    </lineage>
</organism>
<proteinExistence type="predicted"/>
<accession>A0A0F9I7L2</accession>
<keyword evidence="5 6" id="KW-0472">Membrane</keyword>
<evidence type="ECO:0000256" key="2">
    <source>
        <dbReference type="ARBA" id="ARBA00022475"/>
    </source>
</evidence>
<dbReference type="InterPro" id="IPR002898">
    <property type="entry name" value="MotA_ExbB_proton_chnl"/>
</dbReference>
<protein>
    <recommendedName>
        <fullName evidence="7">MotA/TolQ/ExbB proton channel domain-containing protein</fullName>
    </recommendedName>
</protein>
<evidence type="ECO:0000256" key="4">
    <source>
        <dbReference type="ARBA" id="ARBA00022989"/>
    </source>
</evidence>
<name>A0A0F9I7L2_9ZZZZ</name>
<feature type="domain" description="MotA/TolQ/ExbB proton channel" evidence="7">
    <location>
        <begin position="27"/>
        <end position="129"/>
    </location>
</feature>
<feature type="transmembrane region" description="Helical" evidence="6">
    <location>
        <begin position="51"/>
        <end position="73"/>
    </location>
</feature>
<dbReference type="AlphaFoldDB" id="A0A0F9I7L2"/>
<comment type="subcellular location">
    <subcellularLocation>
        <location evidence="1">Cell membrane</location>
        <topology evidence="1">Multi-pass membrane protein</topology>
    </subcellularLocation>
</comment>
<feature type="non-terminal residue" evidence="8">
    <location>
        <position position="1"/>
    </location>
</feature>
<feature type="transmembrane region" description="Helical" evidence="6">
    <location>
        <begin position="93"/>
        <end position="116"/>
    </location>
</feature>
<evidence type="ECO:0000313" key="8">
    <source>
        <dbReference type="EMBL" id="KKM15679.1"/>
    </source>
</evidence>
<evidence type="ECO:0000256" key="5">
    <source>
        <dbReference type="ARBA" id="ARBA00023136"/>
    </source>
</evidence>
<keyword evidence="3 6" id="KW-0812">Transmembrane</keyword>
<gene>
    <name evidence="8" type="ORF">LCGC14_1693620</name>
</gene>
<dbReference type="EMBL" id="LAZR01014847">
    <property type="protein sequence ID" value="KKM15679.1"/>
    <property type="molecule type" value="Genomic_DNA"/>
</dbReference>
<evidence type="ECO:0000256" key="1">
    <source>
        <dbReference type="ARBA" id="ARBA00004651"/>
    </source>
</evidence>
<sequence>DLNHIKNGDPSKCSDWREYNLLKKERKETARGSLIEALKIKLFSNIAFVKYLANSLVIIGLIGTVVGFIIALSGVDPSIVSDVNAIGPMVSTLITGMSVALYTTLVGSVLNLWLTLNYHFLAKGMIDLVASILESKSSDL</sequence>
<dbReference type="Pfam" id="PF01618">
    <property type="entry name" value="MotA_ExbB"/>
    <property type="match status" value="1"/>
</dbReference>
<keyword evidence="2" id="KW-1003">Cell membrane</keyword>
<keyword evidence="4 6" id="KW-1133">Transmembrane helix</keyword>
<reference evidence="8" key="1">
    <citation type="journal article" date="2015" name="Nature">
        <title>Complex archaea that bridge the gap between prokaryotes and eukaryotes.</title>
        <authorList>
            <person name="Spang A."/>
            <person name="Saw J.H."/>
            <person name="Jorgensen S.L."/>
            <person name="Zaremba-Niedzwiedzka K."/>
            <person name="Martijn J."/>
            <person name="Lind A.E."/>
            <person name="van Eijk R."/>
            <person name="Schleper C."/>
            <person name="Guy L."/>
            <person name="Ettema T.J."/>
        </authorList>
    </citation>
    <scope>NUCLEOTIDE SEQUENCE</scope>
</reference>
<comment type="caution">
    <text evidence="8">The sequence shown here is derived from an EMBL/GenBank/DDBJ whole genome shotgun (WGS) entry which is preliminary data.</text>
</comment>
<evidence type="ECO:0000256" key="6">
    <source>
        <dbReference type="SAM" id="Phobius"/>
    </source>
</evidence>
<dbReference type="GO" id="GO:0005886">
    <property type="term" value="C:plasma membrane"/>
    <property type="evidence" value="ECO:0007669"/>
    <property type="project" value="UniProtKB-SubCell"/>
</dbReference>
<evidence type="ECO:0000256" key="3">
    <source>
        <dbReference type="ARBA" id="ARBA00022692"/>
    </source>
</evidence>